<protein>
    <submittedName>
        <fullName evidence="3">FIG043197: Inositol monophosphatase family protein</fullName>
    </submittedName>
</protein>
<dbReference type="PANTHER" id="PTHR20854:SF4">
    <property type="entry name" value="INOSITOL-1-MONOPHOSPHATASE-RELATED"/>
    <property type="match status" value="1"/>
</dbReference>
<dbReference type="GO" id="GO:0046854">
    <property type="term" value="P:phosphatidylinositol phosphate biosynthetic process"/>
    <property type="evidence" value="ECO:0007669"/>
    <property type="project" value="InterPro"/>
</dbReference>
<dbReference type="Gene3D" id="3.30.540.10">
    <property type="entry name" value="Fructose-1,6-Bisphosphatase, subunit A, domain 1"/>
    <property type="match status" value="1"/>
</dbReference>
<dbReference type="InterPro" id="IPR020550">
    <property type="entry name" value="Inositol_monophosphatase_CS"/>
</dbReference>
<dbReference type="InterPro" id="IPR000760">
    <property type="entry name" value="Inositol_monophosphatase-like"/>
</dbReference>
<dbReference type="Gene3D" id="3.40.190.80">
    <property type="match status" value="1"/>
</dbReference>
<dbReference type="PRINTS" id="PR00377">
    <property type="entry name" value="IMPHPHTASES"/>
</dbReference>
<accession>A0A3B0S9C4</accession>
<dbReference type="GO" id="GO:0006020">
    <property type="term" value="P:inositol metabolic process"/>
    <property type="evidence" value="ECO:0007669"/>
    <property type="project" value="TreeGrafter"/>
</dbReference>
<reference evidence="3" key="1">
    <citation type="submission" date="2018-06" db="EMBL/GenBank/DDBJ databases">
        <authorList>
            <person name="Zhirakovskaya E."/>
        </authorList>
    </citation>
    <scope>NUCLEOTIDE SEQUENCE</scope>
</reference>
<evidence type="ECO:0000256" key="2">
    <source>
        <dbReference type="ARBA" id="ARBA00022842"/>
    </source>
</evidence>
<proteinExistence type="predicted"/>
<organism evidence="3">
    <name type="scientific">hydrothermal vent metagenome</name>
    <dbReference type="NCBI Taxonomy" id="652676"/>
    <lineage>
        <taxon>unclassified sequences</taxon>
        <taxon>metagenomes</taxon>
        <taxon>ecological metagenomes</taxon>
    </lineage>
</organism>
<keyword evidence="2" id="KW-0460">Magnesium</keyword>
<dbReference type="EMBL" id="UOEE01000298">
    <property type="protein sequence ID" value="VAW00573.1"/>
    <property type="molecule type" value="Genomic_DNA"/>
</dbReference>
<gene>
    <name evidence="3" type="ORF">MNBD_ALPHA06-599</name>
</gene>
<dbReference type="Pfam" id="PF00459">
    <property type="entry name" value="Inositol_P"/>
    <property type="match status" value="1"/>
</dbReference>
<dbReference type="SUPFAM" id="SSF56655">
    <property type="entry name" value="Carbohydrate phosphatase"/>
    <property type="match status" value="1"/>
</dbReference>
<dbReference type="GO" id="GO:0007165">
    <property type="term" value="P:signal transduction"/>
    <property type="evidence" value="ECO:0007669"/>
    <property type="project" value="TreeGrafter"/>
</dbReference>
<evidence type="ECO:0000313" key="3">
    <source>
        <dbReference type="EMBL" id="VAW00573.1"/>
    </source>
</evidence>
<dbReference type="PANTHER" id="PTHR20854">
    <property type="entry name" value="INOSITOL MONOPHOSPHATASE"/>
    <property type="match status" value="1"/>
</dbReference>
<dbReference type="CDD" id="cd01638">
    <property type="entry name" value="CysQ"/>
    <property type="match status" value="1"/>
</dbReference>
<dbReference type="PROSITE" id="PS00630">
    <property type="entry name" value="IMP_2"/>
    <property type="match status" value="1"/>
</dbReference>
<dbReference type="AlphaFoldDB" id="A0A3B0S9C4"/>
<dbReference type="GO" id="GO:0046872">
    <property type="term" value="F:metal ion binding"/>
    <property type="evidence" value="ECO:0007669"/>
    <property type="project" value="UniProtKB-KW"/>
</dbReference>
<name>A0A3B0S9C4_9ZZZZ</name>
<evidence type="ECO:0000256" key="1">
    <source>
        <dbReference type="ARBA" id="ARBA00022723"/>
    </source>
</evidence>
<dbReference type="GO" id="GO:0008934">
    <property type="term" value="F:inositol monophosphate 1-phosphatase activity"/>
    <property type="evidence" value="ECO:0007669"/>
    <property type="project" value="TreeGrafter"/>
</dbReference>
<keyword evidence="1" id="KW-0479">Metal-binding</keyword>
<sequence>MIHNPASDDLQLLQMAAREAGKIAMQWFLDPGKVWDKGNNHPVTEADLAIDTYLREHLLGARQTYGWLSEETIDDRSRLVAPRVFVVDPIDGTRAFIQAKPHFTICLAVVENGEAITGVVFNPALDEMYVAQKGQGAKLNGQQIFVSQTTQLADCNMIANEGLFRQKHWKRQWPKMRCATRNSMAYRMVLVASGNWDATLTLRPKSDWDLAAAGLIAQEAGAVVSDPMGQDFCYNLPSTSKSGVICAGVNLHDLIRERIVESQGTAKHHE</sequence>